<proteinExistence type="predicted"/>
<evidence type="ECO:0008006" key="4">
    <source>
        <dbReference type="Google" id="ProtNLM"/>
    </source>
</evidence>
<dbReference type="InterPro" id="IPR051242">
    <property type="entry name" value="WD-EF-hand_domain"/>
</dbReference>
<dbReference type="Ensembl" id="ENSABRT00000035529.1">
    <property type="protein sequence ID" value="ENSABRP00000025365.1"/>
    <property type="gene ID" value="ENSABRG00000021279.1"/>
</dbReference>
<evidence type="ECO:0000313" key="2">
    <source>
        <dbReference type="Ensembl" id="ENSABRP00000025365.1"/>
    </source>
</evidence>
<keyword evidence="3" id="KW-1185">Reference proteome</keyword>
<evidence type="ECO:0000256" key="1">
    <source>
        <dbReference type="ARBA" id="ARBA00022737"/>
    </source>
</evidence>
<accession>A0A8B9CYX3</accession>
<dbReference type="InterPro" id="IPR036322">
    <property type="entry name" value="WD40_repeat_dom_sf"/>
</dbReference>
<organism evidence="2 3">
    <name type="scientific">Anser brachyrhynchus</name>
    <name type="common">Pink-footed goose</name>
    <dbReference type="NCBI Taxonomy" id="132585"/>
    <lineage>
        <taxon>Eukaryota</taxon>
        <taxon>Metazoa</taxon>
        <taxon>Chordata</taxon>
        <taxon>Craniata</taxon>
        <taxon>Vertebrata</taxon>
        <taxon>Euteleostomi</taxon>
        <taxon>Archelosauria</taxon>
        <taxon>Archosauria</taxon>
        <taxon>Dinosauria</taxon>
        <taxon>Saurischia</taxon>
        <taxon>Theropoda</taxon>
        <taxon>Coelurosauria</taxon>
        <taxon>Aves</taxon>
        <taxon>Neognathae</taxon>
        <taxon>Galloanserae</taxon>
        <taxon>Anseriformes</taxon>
        <taxon>Anatidae</taxon>
        <taxon>Anserinae</taxon>
        <taxon>Anser</taxon>
    </lineage>
</organism>
<dbReference type="SUPFAM" id="SSF50978">
    <property type="entry name" value="WD40 repeat-like"/>
    <property type="match status" value="1"/>
</dbReference>
<reference evidence="2" key="1">
    <citation type="submission" date="2025-08" db="UniProtKB">
        <authorList>
            <consortium name="Ensembl"/>
        </authorList>
    </citation>
    <scope>IDENTIFICATION</scope>
</reference>
<reference evidence="2" key="2">
    <citation type="submission" date="2025-09" db="UniProtKB">
        <authorList>
            <consortium name="Ensembl"/>
        </authorList>
    </citation>
    <scope>IDENTIFICATION</scope>
</reference>
<evidence type="ECO:0000313" key="3">
    <source>
        <dbReference type="Proteomes" id="UP000694426"/>
    </source>
</evidence>
<dbReference type="PANTHER" id="PTHR44324:SF2">
    <property type="entry name" value="WD REPEAT-CONTAINING PROTEIN 64"/>
    <property type="match status" value="1"/>
</dbReference>
<dbReference type="AlphaFoldDB" id="A0A8B9CYX3"/>
<name>A0A8B9CYX3_9AVES</name>
<sequence>MSEKDCDNESCSALNVPDFKNALKEFQKLVEKTVTQKTEERLGLYIKDDDYDNNNLDARTECGAVSSQVQEENIVFLVSEKQQITHPVVKRRDVIKSIVEVPHLDFTVTSSQKGVLTIFNNQRKSFFSYPFHQDTAWITGCDLLTQMECVVAVTERTIINNCFIIKPMENGLLCVCTVTMSDHLADDNIIMGDDKGYVHLLKMTGDHFGLKQCKGKKESQVQILDSKNFNIVKRKLHDDWFVKVKYISDLNCFRSCSSDSIHSFVLDDIKRLEDSLPVKEFSVPRGLNAFTYCGKAKVIVTGG</sequence>
<keyword evidence="1" id="KW-0677">Repeat</keyword>
<dbReference type="PANTHER" id="PTHR44324">
    <property type="entry name" value="WD40 REPEAT DOMAIN 95"/>
    <property type="match status" value="1"/>
</dbReference>
<protein>
    <recommendedName>
        <fullName evidence="4">WD repeat domain 64</fullName>
    </recommendedName>
</protein>
<dbReference type="Proteomes" id="UP000694426">
    <property type="component" value="Unplaced"/>
</dbReference>
<dbReference type="GeneTree" id="ENSGT00940000160037"/>